<accession>A0A7C3YTK1</accession>
<comment type="caution">
    <text evidence="3">The sequence shown here is derived from an EMBL/GenBank/DDBJ whole genome shotgun (WGS) entry which is preliminary data.</text>
</comment>
<evidence type="ECO:0000259" key="2">
    <source>
        <dbReference type="Pfam" id="PF14321"/>
    </source>
</evidence>
<feature type="signal peptide" evidence="1">
    <location>
        <begin position="1"/>
        <end position="21"/>
    </location>
</feature>
<feature type="domain" description="DUF4382" evidence="2">
    <location>
        <begin position="39"/>
        <end position="165"/>
    </location>
</feature>
<feature type="chain" id="PRO_5027787781" evidence="1">
    <location>
        <begin position="22"/>
        <end position="172"/>
    </location>
</feature>
<reference evidence="3" key="1">
    <citation type="journal article" date="2020" name="mSystems">
        <title>Genome- and Community-Level Interaction Insights into Carbon Utilization and Element Cycling Functions of Hydrothermarchaeota in Hydrothermal Sediment.</title>
        <authorList>
            <person name="Zhou Z."/>
            <person name="Liu Y."/>
            <person name="Xu W."/>
            <person name="Pan J."/>
            <person name="Luo Z.H."/>
            <person name="Li M."/>
        </authorList>
    </citation>
    <scope>NUCLEOTIDE SEQUENCE [LARGE SCALE GENOMIC DNA]</scope>
    <source>
        <strain evidence="3">SpSt-906</strain>
    </source>
</reference>
<dbReference type="AlphaFoldDB" id="A0A7C3YTK1"/>
<evidence type="ECO:0000256" key="1">
    <source>
        <dbReference type="SAM" id="SignalP"/>
    </source>
</evidence>
<dbReference type="InterPro" id="IPR025491">
    <property type="entry name" value="DUF4382"/>
</dbReference>
<dbReference type="PROSITE" id="PS51257">
    <property type="entry name" value="PROKAR_LIPOPROTEIN"/>
    <property type="match status" value="1"/>
</dbReference>
<evidence type="ECO:0000313" key="3">
    <source>
        <dbReference type="EMBL" id="HGE99794.1"/>
    </source>
</evidence>
<name>A0A7C3YTK1_UNCW3</name>
<proteinExistence type="predicted"/>
<dbReference type="EMBL" id="DTMQ01000042">
    <property type="protein sequence ID" value="HGE99794.1"/>
    <property type="molecule type" value="Genomic_DNA"/>
</dbReference>
<gene>
    <name evidence="3" type="ORF">ENX07_06995</name>
</gene>
<protein>
    <submittedName>
        <fullName evidence="3">DUF4382 domain-containing protein</fullName>
    </submittedName>
</protein>
<sequence>MKMRFSFLLFLFLFISCQKNGKLEFYQAKEPYFLSGGIISNIFLHLKKISVHEIGEGVGAVKEYYPDTTFDLLSLSSEGEIFWSVNLKPGMYTMVSLVLGGTNDSCGYLVQDDSLFRIKVPSGIETGIKLHATINIAEDKITKLKLIWNPRNSIQKGDGFYLLNPSYRLEIE</sequence>
<organism evidence="3">
    <name type="scientific">candidate division WOR-3 bacterium</name>
    <dbReference type="NCBI Taxonomy" id="2052148"/>
    <lineage>
        <taxon>Bacteria</taxon>
        <taxon>Bacteria division WOR-3</taxon>
    </lineage>
</organism>
<dbReference type="Pfam" id="PF14321">
    <property type="entry name" value="DUF4382"/>
    <property type="match status" value="1"/>
</dbReference>
<keyword evidence="1" id="KW-0732">Signal</keyword>